<dbReference type="Gene3D" id="3.10.350.10">
    <property type="entry name" value="LysM domain"/>
    <property type="match status" value="1"/>
</dbReference>
<keyword evidence="5" id="KW-0862">Zinc</keyword>
<feature type="signal peptide" evidence="7">
    <location>
        <begin position="1"/>
        <end position="24"/>
    </location>
</feature>
<sequence>MSKFTRLLTMSSVLVLASCATPQADPAISQQERQLAVENHDAIVAEFGGALGGTLGAYVEQVGDRVAIRSATPNAAANYRFTVLNSPVENAFAIPGGHVYITRELMGLMEDEAELAFVLGHEVGHIAADHSSTRQARAQNNSILGVLGAIVGSVVGGDVGGLLAQGAQQYAQLNTLSYSRDQEYESDTLGIGYMAASGYDTLAAGGMLSSLGQASALESRVQGNDARQTPEWARTHPLSENRTARANQLAQQTGTAGSGTRNRDTFLSRIDGIYVDDDPEQGIVDGRSFTHPDLRFQFVVPTGFRMQNGTRAVNIAGSSGQAIFSTGQFNGNLDTYIGQVIRGIVGDQQQVSVPQPRDTTINGIPAAYTTARVNTNNGAVDLSVMAYRWDNDTAYHFAMITQAGQGIGPFTSMVDSLRRISSQEAASIRPRVIDVITVRSGDTMQSLASRMAYNNYQLERFMVLNSLDSNSRLQAGQKVKIVVYGQR</sequence>
<evidence type="ECO:0000256" key="1">
    <source>
        <dbReference type="ARBA" id="ARBA00001947"/>
    </source>
</evidence>
<accession>A0A9X2J2J9</accession>
<dbReference type="PROSITE" id="PS51257">
    <property type="entry name" value="PROKAR_LIPOPROTEIN"/>
    <property type="match status" value="1"/>
</dbReference>
<dbReference type="InterPro" id="IPR018392">
    <property type="entry name" value="LysM"/>
</dbReference>
<dbReference type="RefSeq" id="WP_252111521.1">
    <property type="nucleotide sequence ID" value="NZ_JAMSHT010000001.1"/>
</dbReference>
<reference evidence="9" key="1">
    <citation type="submission" date="2022-06" db="EMBL/GenBank/DDBJ databases">
        <title>Sphingomicrobium sedimins sp. nov., a marine bacterium isolated from tidal flat.</title>
        <authorList>
            <person name="Kim C.-H."/>
            <person name="Yoo Y."/>
            <person name="Kim J.-J."/>
        </authorList>
    </citation>
    <scope>NUCLEOTIDE SEQUENCE</scope>
    <source>
        <strain evidence="9">GRR-S6-50</strain>
    </source>
</reference>
<dbReference type="EMBL" id="JAMSHT010000001">
    <property type="protein sequence ID" value="MCM8556376.1"/>
    <property type="molecule type" value="Genomic_DNA"/>
</dbReference>
<evidence type="ECO:0000256" key="6">
    <source>
        <dbReference type="ARBA" id="ARBA00023049"/>
    </source>
</evidence>
<keyword evidence="3" id="KW-0479">Metal-binding</keyword>
<evidence type="ECO:0000256" key="2">
    <source>
        <dbReference type="ARBA" id="ARBA00022670"/>
    </source>
</evidence>
<dbReference type="PANTHER" id="PTHR22726">
    <property type="entry name" value="METALLOENDOPEPTIDASE OMA1"/>
    <property type="match status" value="1"/>
</dbReference>
<dbReference type="InterPro" id="IPR001915">
    <property type="entry name" value="Peptidase_M48"/>
</dbReference>
<organism evidence="9 10">
    <name type="scientific">Sphingomicrobium sediminis</name>
    <dbReference type="NCBI Taxonomy" id="2950949"/>
    <lineage>
        <taxon>Bacteria</taxon>
        <taxon>Pseudomonadati</taxon>
        <taxon>Pseudomonadota</taxon>
        <taxon>Alphaproteobacteria</taxon>
        <taxon>Sphingomonadales</taxon>
        <taxon>Sphingomonadaceae</taxon>
        <taxon>Sphingomicrobium</taxon>
    </lineage>
</organism>
<dbReference type="PANTHER" id="PTHR22726:SF1">
    <property type="entry name" value="METALLOENDOPEPTIDASE OMA1, MITOCHONDRIAL"/>
    <property type="match status" value="1"/>
</dbReference>
<name>A0A9X2J2J9_9SPHN</name>
<keyword evidence="4 9" id="KW-0378">Hydrolase</keyword>
<keyword evidence="7" id="KW-0732">Signal</keyword>
<dbReference type="InterPro" id="IPR051156">
    <property type="entry name" value="Mito/Outer_Membr_Metalloprot"/>
</dbReference>
<evidence type="ECO:0000259" key="8">
    <source>
        <dbReference type="PROSITE" id="PS51782"/>
    </source>
</evidence>
<dbReference type="CDD" id="cd07324">
    <property type="entry name" value="M48C_Oma1-like"/>
    <property type="match status" value="1"/>
</dbReference>
<evidence type="ECO:0000256" key="3">
    <source>
        <dbReference type="ARBA" id="ARBA00022723"/>
    </source>
</evidence>
<evidence type="ECO:0000256" key="4">
    <source>
        <dbReference type="ARBA" id="ARBA00022801"/>
    </source>
</evidence>
<feature type="domain" description="LysM" evidence="8">
    <location>
        <begin position="434"/>
        <end position="481"/>
    </location>
</feature>
<evidence type="ECO:0000256" key="7">
    <source>
        <dbReference type="SAM" id="SignalP"/>
    </source>
</evidence>
<keyword evidence="2" id="KW-0645">Protease</keyword>
<evidence type="ECO:0000313" key="9">
    <source>
        <dbReference type="EMBL" id="MCM8556376.1"/>
    </source>
</evidence>
<dbReference type="GO" id="GO:0016020">
    <property type="term" value="C:membrane"/>
    <property type="evidence" value="ECO:0007669"/>
    <property type="project" value="TreeGrafter"/>
</dbReference>
<evidence type="ECO:0000256" key="5">
    <source>
        <dbReference type="ARBA" id="ARBA00022833"/>
    </source>
</evidence>
<proteinExistence type="predicted"/>
<protein>
    <submittedName>
        <fullName evidence="9">M48 family metalloprotease</fullName>
        <ecNumber evidence="9">3.4.24.-</ecNumber>
    </submittedName>
</protein>
<dbReference type="GO" id="GO:0046872">
    <property type="term" value="F:metal ion binding"/>
    <property type="evidence" value="ECO:0007669"/>
    <property type="project" value="UniProtKB-KW"/>
</dbReference>
<dbReference type="AlphaFoldDB" id="A0A9X2J2J9"/>
<comment type="cofactor">
    <cofactor evidence="1">
        <name>Zn(2+)</name>
        <dbReference type="ChEBI" id="CHEBI:29105"/>
    </cofactor>
</comment>
<keyword evidence="6 9" id="KW-0482">Metalloprotease</keyword>
<dbReference type="Pfam" id="PF01476">
    <property type="entry name" value="LysM"/>
    <property type="match status" value="1"/>
</dbReference>
<dbReference type="PROSITE" id="PS51782">
    <property type="entry name" value="LYSM"/>
    <property type="match status" value="1"/>
</dbReference>
<evidence type="ECO:0000313" key="10">
    <source>
        <dbReference type="Proteomes" id="UP001155128"/>
    </source>
</evidence>
<dbReference type="EC" id="3.4.24.-" evidence="9"/>
<comment type="caution">
    <text evidence="9">The sequence shown here is derived from an EMBL/GenBank/DDBJ whole genome shotgun (WGS) entry which is preliminary data.</text>
</comment>
<dbReference type="InterPro" id="IPR036779">
    <property type="entry name" value="LysM_dom_sf"/>
</dbReference>
<dbReference type="Gene3D" id="3.30.2010.10">
    <property type="entry name" value="Metalloproteases ('zincins'), catalytic domain"/>
    <property type="match status" value="1"/>
</dbReference>
<dbReference type="Proteomes" id="UP001155128">
    <property type="component" value="Unassembled WGS sequence"/>
</dbReference>
<keyword evidence="10" id="KW-1185">Reference proteome</keyword>
<dbReference type="GO" id="GO:0051603">
    <property type="term" value="P:proteolysis involved in protein catabolic process"/>
    <property type="evidence" value="ECO:0007669"/>
    <property type="project" value="TreeGrafter"/>
</dbReference>
<gene>
    <name evidence="9" type="ORF">NDO55_00900</name>
</gene>
<dbReference type="GO" id="GO:0004222">
    <property type="term" value="F:metalloendopeptidase activity"/>
    <property type="evidence" value="ECO:0007669"/>
    <property type="project" value="InterPro"/>
</dbReference>
<dbReference type="CDD" id="cd00118">
    <property type="entry name" value="LysM"/>
    <property type="match status" value="1"/>
</dbReference>
<dbReference type="Pfam" id="PF01435">
    <property type="entry name" value="Peptidase_M48"/>
    <property type="match status" value="1"/>
</dbReference>
<feature type="chain" id="PRO_5040926118" evidence="7">
    <location>
        <begin position="25"/>
        <end position="487"/>
    </location>
</feature>